<gene>
    <name evidence="1" type="ORF">S40285_03652</name>
</gene>
<dbReference type="OrthoDB" id="5151823at2759"/>
<evidence type="ECO:0000313" key="1">
    <source>
        <dbReference type="EMBL" id="KFA67335.1"/>
    </source>
</evidence>
<dbReference type="HOGENOM" id="CLU_1111955_0_0_1"/>
<organism evidence="1 2">
    <name type="scientific">Stachybotrys chlorohalonatus (strain IBT 40285)</name>
    <dbReference type="NCBI Taxonomy" id="1283841"/>
    <lineage>
        <taxon>Eukaryota</taxon>
        <taxon>Fungi</taxon>
        <taxon>Dikarya</taxon>
        <taxon>Ascomycota</taxon>
        <taxon>Pezizomycotina</taxon>
        <taxon>Sordariomycetes</taxon>
        <taxon>Hypocreomycetidae</taxon>
        <taxon>Hypocreales</taxon>
        <taxon>Stachybotryaceae</taxon>
        <taxon>Stachybotrys</taxon>
    </lineage>
</organism>
<proteinExistence type="predicted"/>
<sequence>MTALAARQATFESRCSKLFARMIDSVPSSVSLSDPLEVIDIKPYITGLYLDAASDIVFAGRIRVRTTDGPSAGRDPNDLAVRLARTSRLDVWSSNLIETTYVGDAYGPYGEIFAWYEFETVIGNGIMRFNIQLTVPSTGEKTAESCVAWEAVDGASFMTAVVSVHTELALLPLKVDLVQHERRQGSIKRALVEEVISFTRTTEKRGDYVVFKAPITLDMGAWRTTFDVYQDSPAGARISFLRTEECSPSA</sequence>
<keyword evidence="2" id="KW-1185">Reference proteome</keyword>
<dbReference type="InParanoid" id="A0A084QTQ0"/>
<dbReference type="OMA" id="CVAWEAV"/>
<dbReference type="STRING" id="1283841.A0A084QTQ0"/>
<protein>
    <submittedName>
        <fullName evidence="1">Uncharacterized protein</fullName>
    </submittedName>
</protein>
<dbReference type="Proteomes" id="UP000028524">
    <property type="component" value="Unassembled WGS sequence"/>
</dbReference>
<evidence type="ECO:0000313" key="2">
    <source>
        <dbReference type="Proteomes" id="UP000028524"/>
    </source>
</evidence>
<dbReference type="EMBL" id="KL660210">
    <property type="protein sequence ID" value="KFA67335.1"/>
    <property type="molecule type" value="Genomic_DNA"/>
</dbReference>
<dbReference type="AlphaFoldDB" id="A0A084QTQ0"/>
<name>A0A084QTQ0_STAC4</name>
<accession>A0A084QTQ0</accession>
<reference evidence="1 2" key="1">
    <citation type="journal article" date="2014" name="BMC Genomics">
        <title>Comparative genome sequencing reveals chemotype-specific gene clusters in the toxigenic black mold Stachybotrys.</title>
        <authorList>
            <person name="Semeiks J."/>
            <person name="Borek D."/>
            <person name="Otwinowski Z."/>
            <person name="Grishin N.V."/>
        </authorList>
    </citation>
    <scope>NUCLEOTIDE SEQUENCE [LARGE SCALE GENOMIC DNA]</scope>
    <source>
        <strain evidence="1 2">IBT 40285</strain>
    </source>
</reference>